<organism evidence="5 6">
    <name type="scientific">Acetomicrobium hydrogeniformans ATCC BAA-1850</name>
    <dbReference type="NCBI Taxonomy" id="592015"/>
    <lineage>
        <taxon>Bacteria</taxon>
        <taxon>Thermotogati</taxon>
        <taxon>Synergistota</taxon>
        <taxon>Synergistia</taxon>
        <taxon>Synergistales</taxon>
        <taxon>Acetomicrobiaceae</taxon>
        <taxon>Acetomicrobium</taxon>
    </lineage>
</organism>
<dbReference type="Pfam" id="PF00392">
    <property type="entry name" value="GntR"/>
    <property type="match status" value="1"/>
</dbReference>
<dbReference type="Gene3D" id="1.20.120.530">
    <property type="entry name" value="GntR ligand-binding domain-like"/>
    <property type="match status" value="1"/>
</dbReference>
<dbReference type="EMBL" id="ACJX03000001">
    <property type="protein sequence ID" value="KRT34843.1"/>
    <property type="molecule type" value="Genomic_DNA"/>
</dbReference>
<reference evidence="6" key="1">
    <citation type="submission" date="2012-09" db="EMBL/GenBank/DDBJ databases">
        <authorList>
            <person name="Weinstock G."/>
            <person name="Sodergren E."/>
            <person name="Clifton S."/>
            <person name="Fulton L."/>
            <person name="Fulton B."/>
            <person name="Courtney L."/>
            <person name="Fronick C."/>
            <person name="Harrison M."/>
            <person name="Strong C."/>
            <person name="Farmer C."/>
            <person name="Delehaunty K."/>
            <person name="Markovic C."/>
            <person name="Hall O."/>
            <person name="Minx P."/>
            <person name="Tomlinson C."/>
            <person name="Mitreva M."/>
            <person name="Nelson J."/>
            <person name="Hou S."/>
            <person name="Wollam A."/>
            <person name="Pepin K.H."/>
            <person name="Johnson M."/>
            <person name="Bhonagiri V."/>
            <person name="Nash W.E."/>
            <person name="Suruliraj S."/>
            <person name="Warren W."/>
            <person name="Chinwalla A."/>
            <person name="Mardis E.R."/>
            <person name="Wilson R.K."/>
        </authorList>
    </citation>
    <scope>NUCLEOTIDE SEQUENCE [LARGE SCALE GENOMIC DNA]</scope>
    <source>
        <strain evidence="6">OS1</strain>
    </source>
</reference>
<name>A0A0T5X8Z2_9BACT</name>
<dbReference type="Gene3D" id="1.10.10.10">
    <property type="entry name" value="Winged helix-like DNA-binding domain superfamily/Winged helix DNA-binding domain"/>
    <property type="match status" value="1"/>
</dbReference>
<dbReference type="PROSITE" id="PS50949">
    <property type="entry name" value="HTH_GNTR"/>
    <property type="match status" value="1"/>
</dbReference>
<keyword evidence="1" id="KW-0805">Transcription regulation</keyword>
<evidence type="ECO:0000259" key="4">
    <source>
        <dbReference type="PROSITE" id="PS50949"/>
    </source>
</evidence>
<dbReference type="PANTHER" id="PTHR43537">
    <property type="entry name" value="TRANSCRIPTIONAL REGULATOR, GNTR FAMILY"/>
    <property type="match status" value="1"/>
</dbReference>
<dbReference type="GO" id="GO:0003677">
    <property type="term" value="F:DNA binding"/>
    <property type="evidence" value="ECO:0007669"/>
    <property type="project" value="UniProtKB-KW"/>
</dbReference>
<dbReference type="AlphaFoldDB" id="A0A0T5X8Z2"/>
<gene>
    <name evidence="5" type="ORF">HMPREF1705_04090</name>
</gene>
<dbReference type="GO" id="GO:0003700">
    <property type="term" value="F:DNA-binding transcription factor activity"/>
    <property type="evidence" value="ECO:0007669"/>
    <property type="project" value="InterPro"/>
</dbReference>
<evidence type="ECO:0000256" key="2">
    <source>
        <dbReference type="ARBA" id="ARBA00023125"/>
    </source>
</evidence>
<dbReference type="InterPro" id="IPR036390">
    <property type="entry name" value="WH_DNA-bd_sf"/>
</dbReference>
<protein>
    <submittedName>
        <fullName evidence="5">Transcriptional regulator, GntR family</fullName>
    </submittedName>
</protein>
<dbReference type="RefSeq" id="WP_009200286.1">
    <property type="nucleotide sequence ID" value="NZ_ACJX03000001.1"/>
</dbReference>
<dbReference type="PRINTS" id="PR00035">
    <property type="entry name" value="HTHGNTR"/>
</dbReference>
<evidence type="ECO:0000313" key="6">
    <source>
        <dbReference type="Proteomes" id="UP000005273"/>
    </source>
</evidence>
<sequence length="225" mass="25684">MTSNPLTPAESTDLRQIVYNKIRDAIIMGIIKPGEKLSETELAQTLAVSRTPIREAIRQLAQTGIVRLVPRKGAFVTLPTEKDVNDLYEVRIALETIAVKRICKKGPKEELLRFREYFASVDHSTDPNAFLLQDTAFHSFLRNSCDNRFLNQFLMETYDLIQLYRHYSIKGVDLKESSMEHVRLIDAILEKDEERAIRLLQNHLEGARDALLAFLKDALPASEAD</sequence>
<evidence type="ECO:0000256" key="1">
    <source>
        <dbReference type="ARBA" id="ARBA00023015"/>
    </source>
</evidence>
<dbReference type="SMART" id="SM00345">
    <property type="entry name" value="HTH_GNTR"/>
    <property type="match status" value="1"/>
</dbReference>
<dbReference type="SUPFAM" id="SSF48008">
    <property type="entry name" value="GntR ligand-binding domain-like"/>
    <property type="match status" value="1"/>
</dbReference>
<dbReference type="eggNOG" id="COG1802">
    <property type="taxonomic scope" value="Bacteria"/>
</dbReference>
<dbReference type="PANTHER" id="PTHR43537:SF24">
    <property type="entry name" value="GLUCONATE OPERON TRANSCRIPTIONAL REPRESSOR"/>
    <property type="match status" value="1"/>
</dbReference>
<dbReference type="OrthoDB" id="9781630at2"/>
<dbReference type="CDD" id="cd07377">
    <property type="entry name" value="WHTH_GntR"/>
    <property type="match status" value="1"/>
</dbReference>
<dbReference type="InterPro" id="IPR036388">
    <property type="entry name" value="WH-like_DNA-bd_sf"/>
</dbReference>
<dbReference type="STRING" id="592015.HMPREF1705_04090"/>
<evidence type="ECO:0000313" key="5">
    <source>
        <dbReference type="EMBL" id="KRT34843.1"/>
    </source>
</evidence>
<dbReference type="SUPFAM" id="SSF46785">
    <property type="entry name" value="Winged helix' DNA-binding domain"/>
    <property type="match status" value="1"/>
</dbReference>
<keyword evidence="6" id="KW-1185">Reference proteome</keyword>
<keyword evidence="2" id="KW-0238">DNA-binding</keyword>
<dbReference type="InterPro" id="IPR008920">
    <property type="entry name" value="TF_FadR/GntR_C"/>
</dbReference>
<dbReference type="Proteomes" id="UP000005273">
    <property type="component" value="Unassembled WGS sequence"/>
</dbReference>
<evidence type="ECO:0000256" key="3">
    <source>
        <dbReference type="ARBA" id="ARBA00023163"/>
    </source>
</evidence>
<dbReference type="InterPro" id="IPR000524">
    <property type="entry name" value="Tscrpt_reg_HTH_GntR"/>
</dbReference>
<dbReference type="InterPro" id="IPR011711">
    <property type="entry name" value="GntR_C"/>
</dbReference>
<dbReference type="Pfam" id="PF07729">
    <property type="entry name" value="FCD"/>
    <property type="match status" value="1"/>
</dbReference>
<dbReference type="SMART" id="SM00895">
    <property type="entry name" value="FCD"/>
    <property type="match status" value="1"/>
</dbReference>
<keyword evidence="3" id="KW-0804">Transcription</keyword>
<feature type="domain" description="HTH gntR-type" evidence="4">
    <location>
        <begin position="12"/>
        <end position="79"/>
    </location>
</feature>
<accession>A0A0T5X8Z2</accession>
<comment type="caution">
    <text evidence="5">The sequence shown here is derived from an EMBL/GenBank/DDBJ whole genome shotgun (WGS) entry which is preliminary data.</text>
</comment>
<proteinExistence type="predicted"/>